<dbReference type="AlphaFoldDB" id="A0A9P5XDG1"/>
<dbReference type="OrthoDB" id="2720314at2759"/>
<name>A0A9P5XDG1_9AGAR</name>
<organism evidence="1 2">
    <name type="scientific">Macrolepiota fuliginosa MF-IS2</name>
    <dbReference type="NCBI Taxonomy" id="1400762"/>
    <lineage>
        <taxon>Eukaryota</taxon>
        <taxon>Fungi</taxon>
        <taxon>Dikarya</taxon>
        <taxon>Basidiomycota</taxon>
        <taxon>Agaricomycotina</taxon>
        <taxon>Agaricomycetes</taxon>
        <taxon>Agaricomycetidae</taxon>
        <taxon>Agaricales</taxon>
        <taxon>Agaricineae</taxon>
        <taxon>Agaricaceae</taxon>
        <taxon>Macrolepiota</taxon>
    </lineage>
</organism>
<comment type="caution">
    <text evidence="1">The sequence shown here is derived from an EMBL/GenBank/DDBJ whole genome shotgun (WGS) entry which is preliminary data.</text>
</comment>
<protein>
    <submittedName>
        <fullName evidence="1">Uncharacterized protein</fullName>
    </submittedName>
</protein>
<proteinExistence type="predicted"/>
<sequence>MSFMAPKRPGKRPRNSGLTGAELMSAVVALKALLEKVRQQQALNAAEDEMEVETGDEAESTQLESLFQMLQSKVDDPQAYSFLGMTMDHLTKLNFSCSGSLQVKPDAVDGAVEKDTLGKDDLWSADGLYETLDGLVPRRNEAAARLWVNAFFYRVATNQFGFRCWD</sequence>
<reference evidence="1" key="1">
    <citation type="submission" date="2020-11" db="EMBL/GenBank/DDBJ databases">
        <authorList>
            <consortium name="DOE Joint Genome Institute"/>
            <person name="Ahrendt S."/>
            <person name="Riley R."/>
            <person name="Andreopoulos W."/>
            <person name="Labutti K."/>
            <person name="Pangilinan J."/>
            <person name="Ruiz-Duenas F.J."/>
            <person name="Barrasa J.M."/>
            <person name="Sanchez-Garcia M."/>
            <person name="Camarero S."/>
            <person name="Miyauchi S."/>
            <person name="Serrano A."/>
            <person name="Linde D."/>
            <person name="Babiker R."/>
            <person name="Drula E."/>
            <person name="Ayuso-Fernandez I."/>
            <person name="Pacheco R."/>
            <person name="Padilla G."/>
            <person name="Ferreira P."/>
            <person name="Barriuso J."/>
            <person name="Kellner H."/>
            <person name="Castanera R."/>
            <person name="Alfaro M."/>
            <person name="Ramirez L."/>
            <person name="Pisabarro A.G."/>
            <person name="Kuo A."/>
            <person name="Tritt A."/>
            <person name="Lipzen A."/>
            <person name="He G."/>
            <person name="Yan M."/>
            <person name="Ng V."/>
            <person name="Cullen D."/>
            <person name="Martin F."/>
            <person name="Rosso M.-N."/>
            <person name="Henrissat B."/>
            <person name="Hibbett D."/>
            <person name="Martinez A.T."/>
            <person name="Grigoriev I.V."/>
        </authorList>
    </citation>
    <scope>NUCLEOTIDE SEQUENCE</scope>
    <source>
        <strain evidence="1">MF-IS2</strain>
    </source>
</reference>
<dbReference type="Proteomes" id="UP000807342">
    <property type="component" value="Unassembled WGS sequence"/>
</dbReference>
<dbReference type="EMBL" id="MU151154">
    <property type="protein sequence ID" value="KAF9448650.1"/>
    <property type="molecule type" value="Genomic_DNA"/>
</dbReference>
<gene>
    <name evidence="1" type="ORF">P691DRAFT_800429</name>
</gene>
<accession>A0A9P5XDG1</accession>
<evidence type="ECO:0000313" key="1">
    <source>
        <dbReference type="EMBL" id="KAF9448650.1"/>
    </source>
</evidence>
<evidence type="ECO:0000313" key="2">
    <source>
        <dbReference type="Proteomes" id="UP000807342"/>
    </source>
</evidence>
<keyword evidence="2" id="KW-1185">Reference proteome</keyword>